<evidence type="ECO:0000313" key="2">
    <source>
        <dbReference type="EMBL" id="QJR09562.1"/>
    </source>
</evidence>
<feature type="chain" id="PRO_5026875138" description="Big-1 domain-containing protein" evidence="1">
    <location>
        <begin position="24"/>
        <end position="1050"/>
    </location>
</feature>
<proteinExistence type="predicted"/>
<dbReference type="InterPro" id="IPR013783">
    <property type="entry name" value="Ig-like_fold"/>
</dbReference>
<dbReference type="Proteomes" id="UP000501534">
    <property type="component" value="Chromosome"/>
</dbReference>
<dbReference type="NCBIfam" id="NF041766">
    <property type="entry name" value="choice_anch_U"/>
    <property type="match status" value="1"/>
</dbReference>
<dbReference type="Gene3D" id="2.60.40.10">
    <property type="entry name" value="Immunoglobulins"/>
    <property type="match status" value="3"/>
</dbReference>
<gene>
    <name evidence="2" type="ORF">DSM104443_00611</name>
</gene>
<sequence length="1050" mass="109637">MKTRIQGALCFLMLWACAALAQAATMTPLPGASGQTTAPYTVFPNPVGITLKDDAGQPIANRLIGFSWSFPGDGGAFVFADGGSGFVTAMTNSQGVAISPRLTASSQTGFITITANDSSISLSTPIVLNVAGGRPNGLQPLGGGQSTVVNTAFAERLRLRVFDTSSQPMARARCTFSLHTPTFGVGGSFAGFPGAQSVEVLTDNDGWATSPAVVANGNAGDWFVTGGCQSLFALSTQFNLTNVLASTPVLTAGGPYTVNVGARLTAQVTLRDIVGNVLAGRVVTFEPPTGSPFSDPYGTLDGASAVTDSQGVARMGLVTNNAAGDFTFVARYEGASALVRVTNVRPPEAVALVQPLTSLDRQSTRPGTFFPQRPSVRLLDGLGQPATNKQVIFTSIGDLVAGALFVSPSISNVVSVYTDSQGVATTPPLFATMVQGDSVIAVDVPQLAGGRMYFALETAGLPPVRMEVVSGASQTVAPNSSAQPFVVRVLDVNNQPVPRAEVRWETSGSQSGSFDVAPPTMTGSDGTLTSTPLRVHTVTPFSAFAVCCGAGVRAEFPIAIQAPPAPVAHIHSAGVGDYPFPETDFTFYATVLDANNNRLGGATVSFVSEAVPGSPAAVTFVQATAVTDESGTAAVQVRANDWPGDLLVRAEYNGTSYTASLKIVPRTTLFNYFSIGPGTLQLEGGGPTCTIKSFDRIASRDTGGADAAIPQGFGAPLGYARFQVRHCTAQGRAVVTTPTLIPANGEVWLYGPTADRAAPHWYRAPGGRIQGHSMSFDIMDGGNGDATPASDGDISIPLVAVLAPGAINVDLYPQVQDMWWSGPSENGWGMSVVQHSENLFAVIYGYDAAGAPTWWVMSSGTWNAARTIYSGSLYSPRGSPFYAYDAARFAVGAPVGILTLDFTDPANARMSYTVNGVAGSKAIVRQVFGSPAPSPQEGVGDMWWGGTAQNGWGLSVLQQYSTLFPVWFTYDAAGMPVWYVMPGGTWVAGNYEGRIYRTTGSPWLGAAYDPAAFRIFDVGSYRLRFDGAGTTFESTVDGRGTSVSISRTPF</sequence>
<evidence type="ECO:0000313" key="3">
    <source>
        <dbReference type="Proteomes" id="UP000501534"/>
    </source>
</evidence>
<keyword evidence="3" id="KW-1185">Reference proteome</keyword>
<feature type="signal peptide" evidence="1">
    <location>
        <begin position="1"/>
        <end position="23"/>
    </location>
</feature>
<dbReference type="RefSeq" id="WP_171089373.1">
    <property type="nucleotide sequence ID" value="NZ_CP053069.1"/>
</dbReference>
<dbReference type="EMBL" id="CP053069">
    <property type="protein sequence ID" value="QJR09562.1"/>
    <property type="molecule type" value="Genomic_DNA"/>
</dbReference>
<dbReference type="KEGG" id="uru:DSM104443_00611"/>
<dbReference type="SUPFAM" id="SSF49373">
    <property type="entry name" value="Invasin/intimin cell-adhesion fragments"/>
    <property type="match status" value="4"/>
</dbReference>
<dbReference type="AlphaFoldDB" id="A0A6M4GR01"/>
<keyword evidence="1" id="KW-0732">Signal</keyword>
<evidence type="ECO:0008006" key="4">
    <source>
        <dbReference type="Google" id="ProtNLM"/>
    </source>
</evidence>
<evidence type="ECO:0000256" key="1">
    <source>
        <dbReference type="SAM" id="SignalP"/>
    </source>
</evidence>
<name>A0A6M4GR01_9PROT</name>
<accession>A0A6M4GR01</accession>
<protein>
    <recommendedName>
        <fullName evidence="4">Big-1 domain-containing protein</fullName>
    </recommendedName>
</protein>
<dbReference type="InterPro" id="IPR053784">
    <property type="entry name" value="Choice_anch_U_dom"/>
</dbReference>
<reference evidence="2 3" key="1">
    <citation type="submission" date="2020-04" db="EMBL/GenBank/DDBJ databases">
        <title>Usitatibacter rugosus gen. nov., sp. nov. and Usitatibacter palustris sp. nov., novel members of Usitatibacteraceae fam. nov. within the order Nitrosomonadales isolated from soil.</title>
        <authorList>
            <person name="Huber K.J."/>
            <person name="Neumann-Schaal M."/>
            <person name="Geppert A."/>
            <person name="Luckner M."/>
            <person name="Wanner G."/>
            <person name="Overmann J."/>
        </authorList>
    </citation>
    <scope>NUCLEOTIDE SEQUENCE [LARGE SCALE GENOMIC DNA]</scope>
    <source>
        <strain evidence="2 3">0125_3</strain>
    </source>
</reference>
<organism evidence="2 3">
    <name type="scientific">Usitatibacter rugosus</name>
    <dbReference type="NCBI Taxonomy" id="2732067"/>
    <lineage>
        <taxon>Bacteria</taxon>
        <taxon>Pseudomonadati</taxon>
        <taxon>Pseudomonadota</taxon>
        <taxon>Betaproteobacteria</taxon>
        <taxon>Nitrosomonadales</taxon>
        <taxon>Usitatibacteraceae</taxon>
        <taxon>Usitatibacter</taxon>
    </lineage>
</organism>
<dbReference type="InterPro" id="IPR008964">
    <property type="entry name" value="Invasin/intimin_cell_adhesion"/>
</dbReference>